<gene>
    <name evidence="7" type="ORF">G6Z83_05330</name>
</gene>
<dbReference type="Gene3D" id="1.20.1250.20">
    <property type="entry name" value="MFS general substrate transporter like domains"/>
    <property type="match status" value="1"/>
</dbReference>
<dbReference type="Proteomes" id="UP000501676">
    <property type="component" value="Chromosome"/>
</dbReference>
<dbReference type="GO" id="GO:0005886">
    <property type="term" value="C:plasma membrane"/>
    <property type="evidence" value="ECO:0007669"/>
    <property type="project" value="UniProtKB-SubCell"/>
</dbReference>
<evidence type="ECO:0000256" key="6">
    <source>
        <dbReference type="SAM" id="Phobius"/>
    </source>
</evidence>
<accession>A0A6G7B9U8</accession>
<feature type="transmembrane region" description="Helical" evidence="6">
    <location>
        <begin position="265"/>
        <end position="284"/>
    </location>
</feature>
<evidence type="ECO:0000256" key="4">
    <source>
        <dbReference type="ARBA" id="ARBA00022989"/>
    </source>
</evidence>
<feature type="transmembrane region" description="Helical" evidence="6">
    <location>
        <begin position="76"/>
        <end position="95"/>
    </location>
</feature>
<evidence type="ECO:0000256" key="3">
    <source>
        <dbReference type="ARBA" id="ARBA00022692"/>
    </source>
</evidence>
<feature type="transmembrane region" description="Helical" evidence="6">
    <location>
        <begin position="173"/>
        <end position="192"/>
    </location>
</feature>
<dbReference type="InterPro" id="IPR036259">
    <property type="entry name" value="MFS_trans_sf"/>
</dbReference>
<reference evidence="7 8" key="1">
    <citation type="submission" date="2020-02" db="EMBL/GenBank/DDBJ databases">
        <title>Complete genome sequences of six Lactobacillus iners strains isolated from the human vagina.</title>
        <authorList>
            <person name="France M.T."/>
            <person name="Rutt L."/>
            <person name="Narina S."/>
            <person name="Arbaugh S."/>
            <person name="Humphrys M.S."/>
            <person name="Ma B."/>
            <person name="Hayward M.R."/>
            <person name="Relman D."/>
            <person name="Kwon D.S."/>
            <person name="Ravel J."/>
        </authorList>
    </citation>
    <scope>NUCLEOTIDE SEQUENCE [LARGE SCALE GENOMIC DNA]</scope>
    <source>
        <strain evidence="7 8">C0210C1</strain>
    </source>
</reference>
<feature type="transmembrane region" description="Helical" evidence="6">
    <location>
        <begin position="322"/>
        <end position="340"/>
    </location>
</feature>
<feature type="transmembrane region" description="Helical" evidence="6">
    <location>
        <begin position="12"/>
        <end position="35"/>
    </location>
</feature>
<dbReference type="Pfam" id="PF07690">
    <property type="entry name" value="MFS_1"/>
    <property type="match status" value="1"/>
</dbReference>
<dbReference type="InterPro" id="IPR011701">
    <property type="entry name" value="MFS"/>
</dbReference>
<dbReference type="EMBL" id="CP049228">
    <property type="protein sequence ID" value="QIH24099.1"/>
    <property type="molecule type" value="Genomic_DNA"/>
</dbReference>
<sequence>MDVFLKNKYYRRFSIASFLSTAGDILFYLAFLTYASKLKNYSLALSLIAISESIPRLLDIFGGYLADKTRNKLKNIFWMAIIRFFLYGLVGFLFITHISQWHLVLIIIVTNFISDIVGTYSAGLCAPIIVELVDKEKFAEAEGFTNGLDEVFSTTAQFVGSGLLLFLSYSNLAFINAFTFLAAGLLYLSVGLRHTKENTPLASTEVNDQNFFATMKSSYIQIKKASGLLSTVLVIALLNGALSAMGSLLPIIMAGHRSTMLISNYSFTLAVIGVVISVGSILGSAFGPQLFKKQSVFIMVMIAIILSIATTIAAFLTNIYAILPFYLLLAAIASTASLKMQQWLVTTIDQTILASSMGLLNTIIMATAPAMTMFLTTISGLTNVKYSLFVLLAIECISFIVSIKLNAKDKMNNAEIS</sequence>
<evidence type="ECO:0000313" key="7">
    <source>
        <dbReference type="EMBL" id="QIH24099.1"/>
    </source>
</evidence>
<evidence type="ECO:0000256" key="2">
    <source>
        <dbReference type="ARBA" id="ARBA00022475"/>
    </source>
</evidence>
<proteinExistence type="predicted"/>
<dbReference type="RefSeq" id="WP_164824057.1">
    <property type="nucleotide sequence ID" value="NZ_CP049228.1"/>
</dbReference>
<evidence type="ECO:0000256" key="5">
    <source>
        <dbReference type="ARBA" id="ARBA00023136"/>
    </source>
</evidence>
<feature type="transmembrane region" description="Helical" evidence="6">
    <location>
        <begin position="352"/>
        <end position="374"/>
    </location>
</feature>
<dbReference type="SUPFAM" id="SSF103473">
    <property type="entry name" value="MFS general substrate transporter"/>
    <property type="match status" value="1"/>
</dbReference>
<keyword evidence="4 6" id="KW-1133">Transmembrane helix</keyword>
<feature type="transmembrane region" description="Helical" evidence="6">
    <location>
        <begin position="101"/>
        <end position="130"/>
    </location>
</feature>
<feature type="transmembrane region" description="Helical" evidence="6">
    <location>
        <begin position="296"/>
        <end position="316"/>
    </location>
</feature>
<keyword evidence="2" id="KW-1003">Cell membrane</keyword>
<dbReference type="PANTHER" id="PTHR23513:SF6">
    <property type="entry name" value="MAJOR FACILITATOR SUPERFAMILY ASSOCIATED DOMAIN-CONTAINING PROTEIN"/>
    <property type="match status" value="1"/>
</dbReference>
<evidence type="ECO:0000256" key="1">
    <source>
        <dbReference type="ARBA" id="ARBA00004651"/>
    </source>
</evidence>
<organism evidence="7 8">
    <name type="scientific">Lactobacillus iners</name>
    <dbReference type="NCBI Taxonomy" id="147802"/>
    <lineage>
        <taxon>Bacteria</taxon>
        <taxon>Bacillati</taxon>
        <taxon>Bacillota</taxon>
        <taxon>Bacilli</taxon>
        <taxon>Lactobacillales</taxon>
        <taxon>Lactobacillaceae</taxon>
        <taxon>Lactobacillus</taxon>
    </lineage>
</organism>
<name>A0A6G7B9U8_9LACO</name>
<feature type="transmembrane region" description="Helical" evidence="6">
    <location>
        <begin position="225"/>
        <end position="253"/>
    </location>
</feature>
<keyword evidence="3 6" id="KW-0812">Transmembrane</keyword>
<dbReference type="PANTHER" id="PTHR23513">
    <property type="entry name" value="INTEGRAL MEMBRANE EFFLUX PROTEIN-RELATED"/>
    <property type="match status" value="1"/>
</dbReference>
<keyword evidence="5 6" id="KW-0472">Membrane</keyword>
<protein>
    <submittedName>
        <fullName evidence="7">MFS transporter</fullName>
    </submittedName>
</protein>
<evidence type="ECO:0000313" key="8">
    <source>
        <dbReference type="Proteomes" id="UP000501676"/>
    </source>
</evidence>
<feature type="transmembrane region" description="Helical" evidence="6">
    <location>
        <begin position="386"/>
        <end position="407"/>
    </location>
</feature>
<dbReference type="AlphaFoldDB" id="A0A6G7B9U8"/>
<comment type="subcellular location">
    <subcellularLocation>
        <location evidence="1">Cell membrane</location>
        <topology evidence="1">Multi-pass membrane protein</topology>
    </subcellularLocation>
</comment>
<dbReference type="GO" id="GO:0022857">
    <property type="term" value="F:transmembrane transporter activity"/>
    <property type="evidence" value="ECO:0007669"/>
    <property type="project" value="InterPro"/>
</dbReference>